<evidence type="ECO:0000256" key="7">
    <source>
        <dbReference type="ARBA" id="ARBA00023004"/>
    </source>
</evidence>
<dbReference type="GO" id="GO:0016829">
    <property type="term" value="F:lyase activity"/>
    <property type="evidence" value="ECO:0007669"/>
    <property type="project" value="UniProtKB-KW"/>
</dbReference>
<evidence type="ECO:0000259" key="11">
    <source>
        <dbReference type="PROSITE" id="PS51918"/>
    </source>
</evidence>
<comment type="pathway">
    <text evidence="2">Cofactor biosynthesis; Fe-Mo cofactor biosynthesis.</text>
</comment>
<dbReference type="GO" id="GO:0051539">
    <property type="term" value="F:4 iron, 4 sulfur cluster binding"/>
    <property type="evidence" value="ECO:0007669"/>
    <property type="project" value="UniProtKB-KW"/>
</dbReference>
<reference evidence="12 13" key="1">
    <citation type="journal article" date="2015" name="Microbes Environ.">
        <title>Distribution and evolution of nitrogen fixation genes in the phylum bacteroidetes.</title>
        <authorList>
            <person name="Inoue J."/>
            <person name="Oshima K."/>
            <person name="Suda W."/>
            <person name="Sakamoto M."/>
            <person name="Iino T."/>
            <person name="Noda S."/>
            <person name="Hongoh Y."/>
            <person name="Hattori M."/>
            <person name="Ohkuma M."/>
        </authorList>
    </citation>
    <scope>NUCLEOTIDE SEQUENCE [LARGE SCALE GENOMIC DNA]</scope>
    <source>
        <strain evidence="12">JCM 15548</strain>
    </source>
</reference>
<dbReference type="InterPro" id="IPR058240">
    <property type="entry name" value="rSAM_sf"/>
</dbReference>
<keyword evidence="4" id="KW-0004">4Fe-4S</keyword>
<dbReference type="EMBL" id="BAZW01000003">
    <property type="protein sequence ID" value="GAO28552.1"/>
    <property type="molecule type" value="Genomic_DNA"/>
</dbReference>
<keyword evidence="5" id="KW-0949">S-adenosyl-L-methionine</keyword>
<dbReference type="STRING" id="1236989.JCM15548_1659"/>
<gene>
    <name evidence="12" type="ORF">JCM15548_1659</name>
</gene>
<evidence type="ECO:0000256" key="9">
    <source>
        <dbReference type="ARBA" id="ARBA00023231"/>
    </source>
</evidence>
<keyword evidence="9" id="KW-0535">Nitrogen fixation</keyword>
<dbReference type="PANTHER" id="PTHR43787:SF13">
    <property type="entry name" value="FEMO COFACTOR BIOSYNTHESIS PROTEIN NIFB"/>
    <property type="match status" value="1"/>
</dbReference>
<dbReference type="UniPathway" id="UPA00782"/>
<accession>A0A0E9LSK7</accession>
<feature type="domain" description="Radical SAM core" evidence="11">
    <location>
        <begin position="1"/>
        <end position="165"/>
    </location>
</feature>
<evidence type="ECO:0000256" key="8">
    <source>
        <dbReference type="ARBA" id="ARBA00023014"/>
    </source>
</evidence>
<keyword evidence="6" id="KW-0479">Metal-binding</keyword>
<dbReference type="Proteomes" id="UP000032900">
    <property type="component" value="Unassembled WGS sequence"/>
</dbReference>
<comment type="caution">
    <text evidence="12">The sequence shown here is derived from an EMBL/GenBank/DDBJ whole genome shotgun (WGS) entry which is preliminary data.</text>
</comment>
<evidence type="ECO:0000256" key="6">
    <source>
        <dbReference type="ARBA" id="ARBA00022723"/>
    </source>
</evidence>
<comment type="cofactor">
    <cofactor evidence="1">
        <name>[4Fe-4S] cluster</name>
        <dbReference type="ChEBI" id="CHEBI:49883"/>
    </cofactor>
</comment>
<evidence type="ECO:0000256" key="5">
    <source>
        <dbReference type="ARBA" id="ARBA00022691"/>
    </source>
</evidence>
<dbReference type="Pfam" id="PF04055">
    <property type="entry name" value="Radical_SAM"/>
    <property type="match status" value="1"/>
</dbReference>
<dbReference type="SUPFAM" id="SSF102114">
    <property type="entry name" value="Radical SAM enzymes"/>
    <property type="match status" value="1"/>
</dbReference>
<keyword evidence="7" id="KW-0408">Iron</keyword>
<evidence type="ECO:0000256" key="1">
    <source>
        <dbReference type="ARBA" id="ARBA00001966"/>
    </source>
</evidence>
<dbReference type="SUPFAM" id="SSF53146">
    <property type="entry name" value="Nitrogenase accessory factor-like"/>
    <property type="match status" value="1"/>
</dbReference>
<dbReference type="GO" id="GO:0046872">
    <property type="term" value="F:metal ion binding"/>
    <property type="evidence" value="ECO:0007669"/>
    <property type="project" value="UniProtKB-KW"/>
</dbReference>
<name>A0A0E9LSK7_9BACT</name>
<proteinExistence type="inferred from homology"/>
<dbReference type="AlphaFoldDB" id="A0A0E9LSK7"/>
<sequence>MQRIKSAFPDKIFCISTNGLNLFPYVDQLAEIGVSHVTITINAIDPDITAKVYKWVRFKKKVYRGREAAEILLRQQLKCIPALKAAGITVKINSVIMPGINDAHLEEVARVCAGLGADVINCIPMIAAKGTAFEEMTQPDSKMVFKTRIQVSKHMKVMSHCARCRADAAGLLGKDLSDTHVMLREFANRQPFKEAERPYVAVATRECLLVNMHLGEAVGFYIFKQSPKGFQLVEERQAPPAGSGDNRWLDLANLFKDCRALLVSGVGENPKAIIGDAGIRVIEMTGLIDEGLEGVYDHKPIRSIAKQDAFRCGSNCKGNAQGCA</sequence>
<evidence type="ECO:0000313" key="13">
    <source>
        <dbReference type="Proteomes" id="UP000032900"/>
    </source>
</evidence>
<dbReference type="Gene3D" id="3.30.420.130">
    <property type="entry name" value="Dinitrogenase iron-molybdenum cofactor biosynthesis domain"/>
    <property type="match status" value="1"/>
</dbReference>
<keyword evidence="10" id="KW-0456">Lyase</keyword>
<dbReference type="PANTHER" id="PTHR43787">
    <property type="entry name" value="FEMO COFACTOR BIOSYNTHESIS PROTEIN NIFB-RELATED"/>
    <property type="match status" value="1"/>
</dbReference>
<dbReference type="InterPro" id="IPR003731">
    <property type="entry name" value="Di-Nase_FeMo-co_biosynth"/>
</dbReference>
<evidence type="ECO:0000256" key="4">
    <source>
        <dbReference type="ARBA" id="ARBA00022485"/>
    </source>
</evidence>
<dbReference type="InterPro" id="IPR007197">
    <property type="entry name" value="rSAM"/>
</dbReference>
<protein>
    <submittedName>
        <fullName evidence="12">Nitrogenase FeMo-cofactor synthesis FeS core scaffold and assembly protein NifB</fullName>
    </submittedName>
</protein>
<organism evidence="12 13">
    <name type="scientific">Geofilum rubicundum JCM 15548</name>
    <dbReference type="NCBI Taxonomy" id="1236989"/>
    <lineage>
        <taxon>Bacteria</taxon>
        <taxon>Pseudomonadati</taxon>
        <taxon>Bacteroidota</taxon>
        <taxon>Bacteroidia</taxon>
        <taxon>Marinilabiliales</taxon>
        <taxon>Marinilabiliaceae</taxon>
        <taxon>Geofilum</taxon>
    </lineage>
</organism>
<evidence type="ECO:0000256" key="3">
    <source>
        <dbReference type="ARBA" id="ARBA00006804"/>
    </source>
</evidence>
<keyword evidence="13" id="KW-1185">Reference proteome</keyword>
<dbReference type="InterPro" id="IPR013785">
    <property type="entry name" value="Aldolase_TIM"/>
</dbReference>
<dbReference type="PROSITE" id="PS51918">
    <property type="entry name" value="RADICAL_SAM"/>
    <property type="match status" value="1"/>
</dbReference>
<dbReference type="Gene3D" id="3.20.20.70">
    <property type="entry name" value="Aldolase class I"/>
    <property type="match status" value="1"/>
</dbReference>
<dbReference type="Pfam" id="PF02579">
    <property type="entry name" value="Nitro_FeMo-Co"/>
    <property type="match status" value="1"/>
</dbReference>
<evidence type="ECO:0000256" key="2">
    <source>
        <dbReference type="ARBA" id="ARBA00005155"/>
    </source>
</evidence>
<evidence type="ECO:0000313" key="12">
    <source>
        <dbReference type="EMBL" id="GAO28552.1"/>
    </source>
</evidence>
<evidence type="ECO:0000256" key="10">
    <source>
        <dbReference type="ARBA" id="ARBA00023239"/>
    </source>
</evidence>
<comment type="similarity">
    <text evidence="3">Belongs to the radical SAM superfamily. NifB family.</text>
</comment>
<keyword evidence="8" id="KW-0411">Iron-sulfur</keyword>
<dbReference type="InterPro" id="IPR036105">
    <property type="entry name" value="DiNase_FeMo-co_biosyn_sf"/>
</dbReference>